<proteinExistence type="predicted"/>
<dbReference type="AlphaFoldDB" id="A0A0E3ZBP4"/>
<evidence type="ECO:0000313" key="3">
    <source>
        <dbReference type="Proteomes" id="UP000033109"/>
    </source>
</evidence>
<evidence type="ECO:0000313" key="2">
    <source>
        <dbReference type="EMBL" id="AKD01913.1"/>
    </source>
</evidence>
<organism evidence="2 3">
    <name type="scientific">Pontibacter korlensis</name>
    <dbReference type="NCBI Taxonomy" id="400092"/>
    <lineage>
        <taxon>Bacteria</taxon>
        <taxon>Pseudomonadati</taxon>
        <taxon>Bacteroidota</taxon>
        <taxon>Cytophagia</taxon>
        <taxon>Cytophagales</taxon>
        <taxon>Hymenobacteraceae</taxon>
        <taxon>Pontibacter</taxon>
    </lineage>
</organism>
<gene>
    <name evidence="2" type="ORF">PKOR_00580</name>
</gene>
<dbReference type="PANTHER" id="PTHR38467:SF1">
    <property type="entry name" value="CONJUGATIVE TRANSFER: ASSEMBLY"/>
    <property type="match status" value="1"/>
</dbReference>
<dbReference type="PROSITE" id="PS51257">
    <property type="entry name" value="PROKAR_LIPOPROTEIN"/>
    <property type="match status" value="1"/>
</dbReference>
<dbReference type="Proteomes" id="UP000033109">
    <property type="component" value="Chromosome"/>
</dbReference>
<dbReference type="PATRIC" id="fig|400092.3.peg.138"/>
<name>A0A0E3ZBP4_9BACT</name>
<accession>A0A0E3ZBP4</accession>
<dbReference type="InterPro" id="IPR053155">
    <property type="entry name" value="F-pilin_assembly_TraC"/>
</dbReference>
<protein>
    <submittedName>
        <fullName evidence="2">Conjugal transfer protein TraG</fullName>
    </submittedName>
</protein>
<dbReference type="OrthoDB" id="596266at2"/>
<dbReference type="PANTHER" id="PTHR38467">
    <property type="match status" value="1"/>
</dbReference>
<dbReference type="KEGG" id="pko:PKOR_00580"/>
<dbReference type="InterPro" id="IPR027417">
    <property type="entry name" value="P-loop_NTPase"/>
</dbReference>
<dbReference type="Gene3D" id="3.40.50.300">
    <property type="entry name" value="P-loop containing nucleotide triphosphate hydrolases"/>
    <property type="match status" value="1"/>
</dbReference>
<dbReference type="InterPro" id="IPR022509">
    <property type="entry name" value="Conjugation_ATPase_TraG"/>
</dbReference>
<dbReference type="HOGENOM" id="CLU_015522_2_0_10"/>
<keyword evidence="3" id="KW-1185">Reference proteome</keyword>
<dbReference type="RefSeq" id="WP_046308618.1">
    <property type="nucleotide sequence ID" value="NZ_CBCSCY010000011.1"/>
</dbReference>
<dbReference type="EMBL" id="CP009621">
    <property type="protein sequence ID" value="AKD01913.1"/>
    <property type="molecule type" value="Genomic_DNA"/>
</dbReference>
<dbReference type="Gene3D" id="1.10.8.730">
    <property type="match status" value="1"/>
</dbReference>
<dbReference type="SUPFAM" id="SSF52540">
    <property type="entry name" value="P-loop containing nucleoside triphosphate hydrolases"/>
    <property type="match status" value="1"/>
</dbReference>
<sequence length="814" mass="93351">MKKQTFHLPYSGIGCHTYDLLYHEQGDYSVIIQLDNPVLQYCADEQAYARFHQTFVNLVKVLGAGYTLQKTDILAQKHYEPRREDDFLSQRFQETFAGRAYREGSTYLTITRNVERSSFFTYDAGDFTAFERSIAKVLDILESRACQPRVLREPEIRALLSRMLAFNFSDKAYALTNFKAGDACLQLGERVIRSLSLLDVDQVNLPSSLRPSTVLDLGDRLPADPLHFLPLVPGCQALVYNQVIQIPDQQREVARLQHKRRKHASMPDPANDVSVQDIDRVLAAIARDNQLLVYGHYNILLSARENELDRSVNFVEGALFSLGIIPSRNAYNQLELFRCALPGNASELKVYDKFLTTADAALCLFYKERLPRSEASDFQIYFTDRQGLPLAIDTSDVPVYTGRINNRNKFVLGPSGTGKSFFMNHLMRQYALQHTDVILVDTGHSYRGLCAYYHGRYITYSEEAPITMNPFRISAAELNEEKREFLKSLVALLWKGVDGVLSQVEDSVLSAVIASYYQHYQDSGLESDYLCFQSFYDFSLARIQEITASEAIDFDVKSYRFILKKFCKGQAYGQILNNQLDESLFDEPFIVFEIDAIKEHKILFPITTLIIMDVFLQKMRHKKNRKALIIEEAWKAIASPLMAGYILYVYKTVRKFWGEAVVVTQELDDIIGNAVVKNSIINNSDTICLLDQTKFRDNFDEIAALLSINEVERKKIFTINSLDNKEGRGRFKEVYIKRGATGEVYGVEVSLEEYLTFTTERQEKEAMQVYLSKYGDFRQALERFVTDFRASGLKLHEFAYLILQRSYEKVPLHA</sequence>
<dbReference type="NCBIfam" id="TIGR03783">
    <property type="entry name" value="Bac_Flav_CT_G"/>
    <property type="match status" value="1"/>
</dbReference>
<reference evidence="2 3" key="1">
    <citation type="journal article" date="2015" name="Sci. Rep.">
        <title>Unraveling adaptation of Pontibacter korlensis to radiation and infertility in desert through complete genome and comparative transcriptomic analysis.</title>
        <authorList>
            <person name="Dai J."/>
            <person name="Dai W."/>
            <person name="Qiu C."/>
            <person name="Yang Z."/>
            <person name="Zhang Y."/>
            <person name="Zhou M."/>
            <person name="Zhang L."/>
            <person name="Fang C."/>
            <person name="Gao Q."/>
            <person name="Yang Q."/>
            <person name="Li X."/>
            <person name="Wang Z."/>
            <person name="Wang Z."/>
            <person name="Jia Z."/>
            <person name="Chen X."/>
        </authorList>
    </citation>
    <scope>NUCLEOTIDE SEQUENCE [LARGE SCALE GENOMIC DNA]</scope>
    <source>
        <strain evidence="2 3">X14-1T</strain>
    </source>
</reference>
<dbReference type="InterPro" id="IPR043964">
    <property type="entry name" value="P-loop_TraG"/>
</dbReference>
<feature type="domain" description="TraG P-loop" evidence="1">
    <location>
        <begin position="380"/>
        <end position="786"/>
    </location>
</feature>
<dbReference type="STRING" id="400092.PKOR_00580"/>
<evidence type="ECO:0000259" key="1">
    <source>
        <dbReference type="Pfam" id="PF19044"/>
    </source>
</evidence>
<dbReference type="Pfam" id="PF19044">
    <property type="entry name" value="P-loop_TraG"/>
    <property type="match status" value="1"/>
</dbReference>